<proteinExistence type="predicted"/>
<dbReference type="InterPro" id="IPR018170">
    <property type="entry name" value="Aldo/ket_reductase_CS"/>
</dbReference>
<dbReference type="EMBL" id="BAZW01000030">
    <property type="protein sequence ID" value="GAO30813.1"/>
    <property type="molecule type" value="Genomic_DNA"/>
</dbReference>
<dbReference type="PRINTS" id="PR00069">
    <property type="entry name" value="ALDKETRDTASE"/>
</dbReference>
<feature type="domain" description="NADP-dependent oxidoreductase" evidence="2">
    <location>
        <begin position="15"/>
        <end position="313"/>
    </location>
</feature>
<dbReference type="PANTHER" id="PTHR43364">
    <property type="entry name" value="NADH-SPECIFIC METHYLGLYOXAL REDUCTASE-RELATED"/>
    <property type="match status" value="1"/>
</dbReference>
<evidence type="ECO:0000313" key="4">
    <source>
        <dbReference type="Proteomes" id="UP000032900"/>
    </source>
</evidence>
<dbReference type="InterPro" id="IPR050523">
    <property type="entry name" value="AKR_Detox_Biosynth"/>
</dbReference>
<comment type="caution">
    <text evidence="3">The sequence shown here is derived from an EMBL/GenBank/DDBJ whole genome shotgun (WGS) entry which is preliminary data.</text>
</comment>
<dbReference type="Gene3D" id="3.20.20.100">
    <property type="entry name" value="NADP-dependent oxidoreductase domain"/>
    <property type="match status" value="1"/>
</dbReference>
<dbReference type="PANTHER" id="PTHR43364:SF4">
    <property type="entry name" value="NAD(P)-LINKED OXIDOREDUCTASE SUPERFAMILY PROTEIN"/>
    <property type="match status" value="1"/>
</dbReference>
<reference evidence="3 4" key="1">
    <citation type="journal article" date="2015" name="Microbes Environ.">
        <title>Distribution and evolution of nitrogen fixation genes in the phylum bacteroidetes.</title>
        <authorList>
            <person name="Inoue J."/>
            <person name="Oshima K."/>
            <person name="Suda W."/>
            <person name="Sakamoto M."/>
            <person name="Iino T."/>
            <person name="Noda S."/>
            <person name="Hongoh Y."/>
            <person name="Hattori M."/>
            <person name="Ohkuma M."/>
        </authorList>
    </citation>
    <scope>NUCLEOTIDE SEQUENCE [LARGE SCALE GENOMIC DNA]</scope>
    <source>
        <strain evidence="3">JCM 15548</strain>
    </source>
</reference>
<dbReference type="CDD" id="cd19091">
    <property type="entry name" value="AKR_PsAKR"/>
    <property type="match status" value="1"/>
</dbReference>
<dbReference type="STRING" id="1236989.JCM15548_13127"/>
<evidence type="ECO:0000256" key="1">
    <source>
        <dbReference type="ARBA" id="ARBA00023002"/>
    </source>
</evidence>
<dbReference type="FunFam" id="3.20.20.100:FF:000004">
    <property type="entry name" value="Oxidoreductase, aldo/keto reductase"/>
    <property type="match status" value="1"/>
</dbReference>
<dbReference type="AlphaFoldDB" id="A0A0E9LZS4"/>
<dbReference type="InterPro" id="IPR036812">
    <property type="entry name" value="NAD(P)_OxRdtase_dom_sf"/>
</dbReference>
<dbReference type="PROSITE" id="PS00062">
    <property type="entry name" value="ALDOKETO_REDUCTASE_2"/>
    <property type="match status" value="1"/>
</dbReference>
<gene>
    <name evidence="3" type="ORF">JCM15548_13127</name>
</gene>
<evidence type="ECO:0000259" key="2">
    <source>
        <dbReference type="Pfam" id="PF00248"/>
    </source>
</evidence>
<organism evidence="3 4">
    <name type="scientific">Geofilum rubicundum JCM 15548</name>
    <dbReference type="NCBI Taxonomy" id="1236989"/>
    <lineage>
        <taxon>Bacteria</taxon>
        <taxon>Pseudomonadati</taxon>
        <taxon>Bacteroidota</taxon>
        <taxon>Bacteroidia</taxon>
        <taxon>Marinilabiliales</taxon>
        <taxon>Marinilabiliaceae</taxon>
        <taxon>Geofilum</taxon>
    </lineage>
</organism>
<evidence type="ECO:0000313" key="3">
    <source>
        <dbReference type="EMBL" id="GAO30813.1"/>
    </source>
</evidence>
<dbReference type="OrthoDB" id="9773828at2"/>
<dbReference type="GO" id="GO:0016491">
    <property type="term" value="F:oxidoreductase activity"/>
    <property type="evidence" value="ECO:0007669"/>
    <property type="project" value="UniProtKB-KW"/>
</dbReference>
<keyword evidence="4" id="KW-1185">Reference proteome</keyword>
<accession>A0A0E9LZS4</accession>
<dbReference type="Pfam" id="PF00248">
    <property type="entry name" value="Aldo_ket_red"/>
    <property type="match status" value="1"/>
</dbReference>
<dbReference type="InterPro" id="IPR023210">
    <property type="entry name" value="NADP_OxRdtase_dom"/>
</dbReference>
<dbReference type="Proteomes" id="UP000032900">
    <property type="component" value="Unassembled WGS sequence"/>
</dbReference>
<protein>
    <submittedName>
        <fullName evidence="3">Oxidoreductase</fullName>
    </submittedName>
</protein>
<dbReference type="InterPro" id="IPR020471">
    <property type="entry name" value="AKR"/>
</dbReference>
<dbReference type="RefSeq" id="WP_062126200.1">
    <property type="nucleotide sequence ID" value="NZ_BAZW01000030.1"/>
</dbReference>
<dbReference type="GO" id="GO:0005829">
    <property type="term" value="C:cytosol"/>
    <property type="evidence" value="ECO:0007669"/>
    <property type="project" value="UniProtKB-ARBA"/>
</dbReference>
<name>A0A0E9LZS4_9BACT</name>
<dbReference type="SUPFAM" id="SSF51430">
    <property type="entry name" value="NAD(P)-linked oxidoreductase"/>
    <property type="match status" value="1"/>
</dbReference>
<keyword evidence="1" id="KW-0560">Oxidoreductase</keyword>
<sequence>MEYLPLGDTGLYVSRLCLGTMTFGKNTTYKAIGSLEMNEVQEIVDRAFDVGINFFDTANLYAMGESETLLGKAIGKRREEAVIATKLYNPFTNDMNSLGTSRKAIMREVESSLKRLGTDYIDLYQVHSWDSTTPLEETLSALDDLVKSGKVRYIGLSNFSGWQIAKAHGISEAKGFHKFVSSQSYYSLVGREIEYEVLPAVRNLNMGVMVWSPLASGFLSGKYTGENVEQGRRSHFSFPPVDLEQGDKIVEVLKDIASTHKATPAQIAIAWLLHQKGITSIITGVRRMDQFEDNIASIKIKLSREELTQLNTVSQPGTPFMYMDFGLQRGQTLQDRVTQLKST</sequence>